<accession>I4GAR0</accession>
<dbReference type="Proteomes" id="UP000003480">
    <property type="component" value="Unassembled WGS sequence"/>
</dbReference>
<organism evidence="2 3">
    <name type="scientific">Microcystis aeruginosa PCC 9443</name>
    <dbReference type="NCBI Taxonomy" id="1160281"/>
    <lineage>
        <taxon>Bacteria</taxon>
        <taxon>Bacillati</taxon>
        <taxon>Cyanobacteriota</taxon>
        <taxon>Cyanophyceae</taxon>
        <taxon>Oscillatoriophycideae</taxon>
        <taxon>Chroococcales</taxon>
        <taxon>Microcystaceae</taxon>
        <taxon>Microcystis</taxon>
    </lineage>
</organism>
<comment type="caution">
    <text evidence="2">The sequence shown here is derived from an EMBL/GenBank/DDBJ whole genome shotgun (WGS) entry which is preliminary data.</text>
</comment>
<feature type="transmembrane region" description="Helical" evidence="1">
    <location>
        <begin position="12"/>
        <end position="29"/>
    </location>
</feature>
<sequence length="81" mass="9670">MFPRFNSNLKWIVLWLGAAWIAFMWLLRLPLDRWVFQGIMKYHWSLAGQLALSNALFWSVLTPIIIWQIWKLLGLPFFSSC</sequence>
<dbReference type="HOGENOM" id="CLU_2569940_0_0_3"/>
<keyword evidence="1" id="KW-0812">Transmembrane</keyword>
<reference evidence="2 3" key="1">
    <citation type="submission" date="2012-04" db="EMBL/GenBank/DDBJ databases">
        <authorList>
            <person name="Genoscope - CEA"/>
        </authorList>
    </citation>
    <scope>NUCLEOTIDE SEQUENCE [LARGE SCALE GENOMIC DNA]</scope>
    <source>
        <strain evidence="2 3">9443</strain>
    </source>
</reference>
<gene>
    <name evidence="2" type="ORF">MICAC_630002</name>
</gene>
<protein>
    <submittedName>
        <fullName evidence="2">Uncharacterized protein</fullName>
    </submittedName>
</protein>
<evidence type="ECO:0000313" key="2">
    <source>
        <dbReference type="EMBL" id="CCI05021.1"/>
    </source>
</evidence>
<evidence type="ECO:0000256" key="1">
    <source>
        <dbReference type="SAM" id="Phobius"/>
    </source>
</evidence>
<keyword evidence="1" id="KW-1133">Transmembrane helix</keyword>
<name>I4GAR0_MICAE</name>
<feature type="transmembrane region" description="Helical" evidence="1">
    <location>
        <begin position="50"/>
        <end position="70"/>
    </location>
</feature>
<keyword evidence="1" id="KW-0472">Membrane</keyword>
<dbReference type="AlphaFoldDB" id="I4GAR0"/>
<proteinExistence type="predicted"/>
<evidence type="ECO:0000313" key="3">
    <source>
        <dbReference type="Proteomes" id="UP000003480"/>
    </source>
</evidence>
<dbReference type="EMBL" id="CAIJ01000590">
    <property type="protein sequence ID" value="CCI05021.1"/>
    <property type="molecule type" value="Genomic_DNA"/>
</dbReference>